<dbReference type="EMBL" id="AP017928">
    <property type="protein sequence ID" value="BBA34489.1"/>
    <property type="molecule type" value="Genomic_DNA"/>
</dbReference>
<dbReference type="InterPro" id="IPR005149">
    <property type="entry name" value="Tscrpt_reg_PadR_N"/>
</dbReference>
<dbReference type="SUPFAM" id="SSF46785">
    <property type="entry name" value="Winged helix' DNA-binding domain"/>
    <property type="match status" value="1"/>
</dbReference>
<dbReference type="Proteomes" id="UP000266313">
    <property type="component" value="Chromosome"/>
</dbReference>
<dbReference type="AlphaFoldDB" id="A0A250KXJ3"/>
<evidence type="ECO:0000259" key="1">
    <source>
        <dbReference type="Pfam" id="PF03551"/>
    </source>
</evidence>
<dbReference type="RefSeq" id="WP_170161062.1">
    <property type="nucleotide sequence ID" value="NZ_AP017928.1"/>
</dbReference>
<feature type="domain" description="Transcription regulator PadR N-terminal" evidence="1">
    <location>
        <begin position="25"/>
        <end position="96"/>
    </location>
</feature>
<dbReference type="InterPro" id="IPR036390">
    <property type="entry name" value="WH_DNA-bd_sf"/>
</dbReference>
<evidence type="ECO:0000313" key="3">
    <source>
        <dbReference type="Proteomes" id="UP000266313"/>
    </source>
</evidence>
<dbReference type="Pfam" id="PF03551">
    <property type="entry name" value="PadR"/>
    <property type="match status" value="1"/>
</dbReference>
<gene>
    <name evidence="2" type="ORF">sS8_2537</name>
</gene>
<dbReference type="Gene3D" id="1.10.10.10">
    <property type="entry name" value="Winged helix-like DNA-binding domain superfamily/Winged helix DNA-binding domain"/>
    <property type="match status" value="1"/>
</dbReference>
<reference evidence="2 3" key="1">
    <citation type="submission" date="2016-12" db="EMBL/GenBank/DDBJ databases">
        <title>Genome sequencing of Methylocaldum marinum.</title>
        <authorList>
            <person name="Takeuchi M."/>
            <person name="Kamagata Y."/>
            <person name="Hiraoka S."/>
            <person name="Oshima K."/>
            <person name="Hattori M."/>
            <person name="Iwasaki W."/>
        </authorList>
    </citation>
    <scope>NUCLEOTIDE SEQUENCE [LARGE SCALE GENOMIC DNA]</scope>
    <source>
        <strain evidence="2 3">S8</strain>
    </source>
</reference>
<name>A0A250KXJ3_9GAMM</name>
<sequence>MHDPTPVKLSLTETVIAELLRQSAKPLFGLELVRRSPPGELQLKKGTIYVTLERMEKKGLVTSELETAPPSHVKEGDFYIPRRMYRLTSRGLDALAATKAMLGQYYDFLLGS</sequence>
<dbReference type="InterPro" id="IPR036388">
    <property type="entry name" value="WH-like_DNA-bd_sf"/>
</dbReference>
<dbReference type="KEGG" id="mmai:sS8_2537"/>
<proteinExistence type="predicted"/>
<accession>A0A250KXJ3</accession>
<protein>
    <submittedName>
        <fullName evidence="2">Transcriptional regulator PadR family protein</fullName>
    </submittedName>
</protein>
<keyword evidence="3" id="KW-1185">Reference proteome</keyword>
<organism evidence="2 3">
    <name type="scientific">Methylocaldum marinum</name>
    <dbReference type="NCBI Taxonomy" id="1432792"/>
    <lineage>
        <taxon>Bacteria</taxon>
        <taxon>Pseudomonadati</taxon>
        <taxon>Pseudomonadota</taxon>
        <taxon>Gammaproteobacteria</taxon>
        <taxon>Methylococcales</taxon>
        <taxon>Methylococcaceae</taxon>
        <taxon>Methylocaldum</taxon>
    </lineage>
</organism>
<evidence type="ECO:0000313" key="2">
    <source>
        <dbReference type="EMBL" id="BBA34489.1"/>
    </source>
</evidence>